<comment type="caution">
    <text evidence="6">The sequence shown here is derived from an EMBL/GenBank/DDBJ whole genome shotgun (WGS) entry which is preliminary data.</text>
</comment>
<evidence type="ECO:0000259" key="4">
    <source>
        <dbReference type="Pfam" id="PF25954"/>
    </source>
</evidence>
<evidence type="ECO:0000313" key="6">
    <source>
        <dbReference type="EMBL" id="MCY1077997.1"/>
    </source>
</evidence>
<dbReference type="Gene3D" id="2.40.30.170">
    <property type="match status" value="1"/>
</dbReference>
<dbReference type="Pfam" id="PF25954">
    <property type="entry name" value="Beta-barrel_RND_2"/>
    <property type="match status" value="1"/>
</dbReference>
<dbReference type="EMBL" id="JAPNKA010000001">
    <property type="protein sequence ID" value="MCY1077997.1"/>
    <property type="molecule type" value="Genomic_DNA"/>
</dbReference>
<evidence type="ECO:0000259" key="3">
    <source>
        <dbReference type="Pfam" id="PF25917"/>
    </source>
</evidence>
<organism evidence="6 7">
    <name type="scientific">Archangium lansingense</name>
    <dbReference type="NCBI Taxonomy" id="2995310"/>
    <lineage>
        <taxon>Bacteria</taxon>
        <taxon>Pseudomonadati</taxon>
        <taxon>Myxococcota</taxon>
        <taxon>Myxococcia</taxon>
        <taxon>Myxococcales</taxon>
        <taxon>Cystobacterineae</taxon>
        <taxon>Archangiaceae</taxon>
        <taxon>Archangium</taxon>
    </lineage>
</organism>
<dbReference type="InterPro" id="IPR058625">
    <property type="entry name" value="MdtA-like_BSH"/>
</dbReference>
<evidence type="ECO:0000256" key="1">
    <source>
        <dbReference type="ARBA" id="ARBA00009477"/>
    </source>
</evidence>
<feature type="domain" description="Multidrug resistance protein MdtA-like barrel-sandwich hybrid" evidence="3">
    <location>
        <begin position="69"/>
        <end position="208"/>
    </location>
</feature>
<name>A0ABT4A8L7_9BACT</name>
<evidence type="ECO:0000256" key="2">
    <source>
        <dbReference type="SAM" id="MobiDB-lite"/>
    </source>
</evidence>
<dbReference type="Proteomes" id="UP001207654">
    <property type="component" value="Unassembled WGS sequence"/>
</dbReference>
<dbReference type="InterPro" id="IPR006143">
    <property type="entry name" value="RND_pump_MFP"/>
</dbReference>
<dbReference type="Gene3D" id="1.10.287.470">
    <property type="entry name" value="Helix hairpin bin"/>
    <property type="match status" value="1"/>
</dbReference>
<keyword evidence="7" id="KW-1185">Reference proteome</keyword>
<dbReference type="NCBIfam" id="TIGR01730">
    <property type="entry name" value="RND_mfp"/>
    <property type="match status" value="1"/>
</dbReference>
<gene>
    <name evidence="6" type="ORF">OV287_26340</name>
</gene>
<feature type="compositionally biased region" description="Gly residues" evidence="2">
    <location>
        <begin position="24"/>
        <end position="38"/>
    </location>
</feature>
<evidence type="ECO:0000313" key="7">
    <source>
        <dbReference type="Proteomes" id="UP001207654"/>
    </source>
</evidence>
<dbReference type="InterPro" id="IPR058792">
    <property type="entry name" value="Beta-barrel_RND_2"/>
</dbReference>
<dbReference type="SUPFAM" id="SSF111369">
    <property type="entry name" value="HlyD-like secretion proteins"/>
    <property type="match status" value="1"/>
</dbReference>
<feature type="region of interest" description="Disordered" evidence="2">
    <location>
        <begin position="363"/>
        <end position="392"/>
    </location>
</feature>
<dbReference type="Gene3D" id="2.40.50.100">
    <property type="match status" value="1"/>
</dbReference>
<dbReference type="PANTHER" id="PTHR30469">
    <property type="entry name" value="MULTIDRUG RESISTANCE PROTEIN MDTA"/>
    <property type="match status" value="1"/>
</dbReference>
<dbReference type="Pfam" id="PF25917">
    <property type="entry name" value="BSH_RND"/>
    <property type="match status" value="1"/>
</dbReference>
<comment type="similarity">
    <text evidence="1">Belongs to the membrane fusion protein (MFP) (TC 8.A.1) family.</text>
</comment>
<evidence type="ECO:0000259" key="5">
    <source>
        <dbReference type="Pfam" id="PF25989"/>
    </source>
</evidence>
<dbReference type="Gene3D" id="2.40.420.20">
    <property type="match status" value="1"/>
</dbReference>
<sequence>MALGAALALGTGCGKPAGGAPAAQGGGKGGGKGGGPGRGPIQFPVEVRPVESRDVEYVVSAVGSVEAFEQVQITARVAGVVEQVRFMEGQAVKRGEVLAEIEPTRYSIAVRAAQASLEKAQAAKAEAESAAGRRTAANEVKPGLLPAEQIDTAEARARTAAADASAAQAALDQAELNLRDAYVKAPMEGVLQTRTVQTGQYVQPGTVLATLLRRDPLLLRFAVAESDVARLKPGMPARFTVRTDSRTYTGKISYVADAADSASRMVKVTAEVRGEEAKALRPGAFATVTVPVETAKGAPVIPQTAVRPSERGFLAFVVQDGKARERVVELGLRTADGLVEVREGLKPGEDLVVRGGEALKDGAGVRVAEGPKPAVTGEPRQEVEGSTGGAAR</sequence>
<feature type="region of interest" description="Disordered" evidence="2">
    <location>
        <begin position="17"/>
        <end position="42"/>
    </location>
</feature>
<proteinExistence type="inferred from homology"/>
<protein>
    <submittedName>
        <fullName evidence="6">Efflux RND transporter periplasmic adaptor subunit</fullName>
    </submittedName>
</protein>
<dbReference type="RefSeq" id="WP_267542420.1">
    <property type="nucleotide sequence ID" value="NZ_JAPNKA010000001.1"/>
</dbReference>
<feature type="domain" description="YknX-like C-terminal permuted SH3-like" evidence="5">
    <location>
        <begin position="300"/>
        <end position="367"/>
    </location>
</feature>
<dbReference type="PANTHER" id="PTHR30469:SF15">
    <property type="entry name" value="HLYD FAMILY OF SECRETION PROTEINS"/>
    <property type="match status" value="1"/>
</dbReference>
<accession>A0ABT4A8L7</accession>
<dbReference type="Pfam" id="PF25989">
    <property type="entry name" value="YknX_C"/>
    <property type="match status" value="1"/>
</dbReference>
<reference evidence="6 7" key="1">
    <citation type="submission" date="2022-11" db="EMBL/GenBank/DDBJ databases">
        <title>Minimal conservation of predation-associated metabolite biosynthetic gene clusters underscores biosynthetic potential of Myxococcota including descriptions for ten novel species: Archangium lansinium sp. nov., Myxococcus landrumus sp. nov., Nannocystis bai.</title>
        <authorList>
            <person name="Ahearne A."/>
            <person name="Stevens C."/>
            <person name="Phillips K."/>
        </authorList>
    </citation>
    <scope>NUCLEOTIDE SEQUENCE [LARGE SCALE GENOMIC DNA]</scope>
    <source>
        <strain evidence="6 7">MIWBW</strain>
    </source>
</reference>
<feature type="domain" description="CusB-like beta-barrel" evidence="4">
    <location>
        <begin position="219"/>
        <end position="290"/>
    </location>
</feature>
<dbReference type="InterPro" id="IPR058637">
    <property type="entry name" value="YknX-like_C"/>
</dbReference>